<feature type="coiled-coil region" evidence="1">
    <location>
        <begin position="73"/>
        <end position="107"/>
    </location>
</feature>
<dbReference type="KEGG" id="epa:114576302"/>
<keyword evidence="4" id="KW-1185">Reference proteome</keyword>
<sequence length="129" mass="15297">MDMSEQGLPFSHFLRQREQEFLQDTGCVPRKYNPKPMEQPSTYNIPTNPGSNKVYKTDYNRRARNVISSRKYRKKRKLQYAELERDNKLLQNSINEAEKIHAELNQAFRMLIQHAELCSHCCNVTLCFE</sequence>
<dbReference type="SUPFAM" id="SSF57959">
    <property type="entry name" value="Leucine zipper domain"/>
    <property type="match status" value="1"/>
</dbReference>
<organism evidence="3 4">
    <name type="scientific">Exaiptasia diaphana</name>
    <name type="common">Tropical sea anemone</name>
    <name type="synonym">Aiptasia pulchella</name>
    <dbReference type="NCBI Taxonomy" id="2652724"/>
    <lineage>
        <taxon>Eukaryota</taxon>
        <taxon>Metazoa</taxon>
        <taxon>Cnidaria</taxon>
        <taxon>Anthozoa</taxon>
        <taxon>Hexacorallia</taxon>
        <taxon>Actiniaria</taxon>
        <taxon>Aiptasiidae</taxon>
        <taxon>Exaiptasia</taxon>
    </lineage>
</organism>
<proteinExistence type="predicted"/>
<protein>
    <recommendedName>
        <fullName evidence="5">BZIP domain-containing protein</fullName>
    </recommendedName>
</protein>
<dbReference type="RefSeq" id="XP_028518475.1">
    <property type="nucleotide sequence ID" value="XM_028662674.1"/>
</dbReference>
<dbReference type="InterPro" id="IPR046347">
    <property type="entry name" value="bZIP_sf"/>
</dbReference>
<feature type="region of interest" description="Disordered" evidence="2">
    <location>
        <begin position="26"/>
        <end position="55"/>
    </location>
</feature>
<evidence type="ECO:0000313" key="4">
    <source>
        <dbReference type="Proteomes" id="UP000887567"/>
    </source>
</evidence>
<dbReference type="CDD" id="cd14686">
    <property type="entry name" value="bZIP"/>
    <property type="match status" value="1"/>
</dbReference>
<dbReference type="GO" id="GO:0003700">
    <property type="term" value="F:DNA-binding transcription factor activity"/>
    <property type="evidence" value="ECO:0007669"/>
    <property type="project" value="InterPro"/>
</dbReference>
<dbReference type="EnsemblMetazoa" id="XM_028662674.1">
    <property type="protein sequence ID" value="XP_028518475.1"/>
    <property type="gene ID" value="LOC114576302"/>
</dbReference>
<dbReference type="Proteomes" id="UP000887567">
    <property type="component" value="Unplaced"/>
</dbReference>
<feature type="compositionally biased region" description="Polar residues" evidence="2">
    <location>
        <begin position="39"/>
        <end position="51"/>
    </location>
</feature>
<evidence type="ECO:0000256" key="2">
    <source>
        <dbReference type="SAM" id="MobiDB-lite"/>
    </source>
</evidence>
<reference evidence="3" key="1">
    <citation type="submission" date="2022-11" db="UniProtKB">
        <authorList>
            <consortium name="EnsemblMetazoa"/>
        </authorList>
    </citation>
    <scope>IDENTIFICATION</scope>
</reference>
<dbReference type="AlphaFoldDB" id="A0A913YSL2"/>
<evidence type="ECO:0000313" key="3">
    <source>
        <dbReference type="EnsemblMetazoa" id="XP_028518475.1"/>
    </source>
</evidence>
<keyword evidence="1" id="KW-0175">Coiled coil</keyword>
<dbReference type="OrthoDB" id="5963755at2759"/>
<evidence type="ECO:0008006" key="5">
    <source>
        <dbReference type="Google" id="ProtNLM"/>
    </source>
</evidence>
<accession>A0A913YSL2</accession>
<dbReference type="GeneID" id="114576302"/>
<evidence type="ECO:0000256" key="1">
    <source>
        <dbReference type="SAM" id="Coils"/>
    </source>
</evidence>
<name>A0A913YSL2_EXADI</name>
<dbReference type="Gene3D" id="1.20.5.170">
    <property type="match status" value="1"/>
</dbReference>